<evidence type="ECO:0000256" key="4">
    <source>
        <dbReference type="ARBA" id="ARBA00023163"/>
    </source>
</evidence>
<name>A0A1Z5HRE1_9FIRM</name>
<sequence>MSSLIRNYCPVCSGICNVARYRFEDIIGESKAIKNSIEIAKRYADFDSTVLVLGETGTGKEMFAQSIHNKSKRAQGPFVAVNCASISESLLESELFGYVEGAFTGASRSGKAGLFEMAHKGTIFLDEISELPISIQAKLLRVIQEKAVMRLGDDRVIPVDVRIIAASNKNLYEMVKRNKFREDLYYRLNVLTLTIPSLRERSEDIIFLFEYFLDLYSLKFNIEKPIIDKKCLSIIQNYDWPGNVREMENFIKRLLAAFGSQYVDTEKILALLNLEKNDSVRLSSLRNKKKPAKTLSDEQILKALRESDFNKTQAAKQLGISRTTLWRILRKKENLLLKRDL</sequence>
<evidence type="ECO:0000313" key="6">
    <source>
        <dbReference type="EMBL" id="GAW91891.1"/>
    </source>
</evidence>
<dbReference type="PROSITE" id="PS00675">
    <property type="entry name" value="SIGMA54_INTERACT_1"/>
    <property type="match status" value="1"/>
</dbReference>
<dbReference type="PROSITE" id="PS00676">
    <property type="entry name" value="SIGMA54_INTERACT_2"/>
    <property type="match status" value="1"/>
</dbReference>
<dbReference type="PANTHER" id="PTHR32071:SF57">
    <property type="entry name" value="C4-DICARBOXYLATE TRANSPORT TRANSCRIPTIONAL REGULATORY PROTEIN DCTD"/>
    <property type="match status" value="1"/>
</dbReference>
<evidence type="ECO:0000256" key="3">
    <source>
        <dbReference type="ARBA" id="ARBA00023015"/>
    </source>
</evidence>
<keyword evidence="2" id="KW-0067">ATP-binding</keyword>
<dbReference type="FunFam" id="3.40.50.300:FF:000006">
    <property type="entry name" value="DNA-binding transcriptional regulator NtrC"/>
    <property type="match status" value="1"/>
</dbReference>
<gene>
    <name evidence="6" type="ORF">KKC1_10520</name>
</gene>
<dbReference type="Gene3D" id="1.10.10.60">
    <property type="entry name" value="Homeodomain-like"/>
    <property type="match status" value="1"/>
</dbReference>
<dbReference type="GO" id="GO:0043565">
    <property type="term" value="F:sequence-specific DNA binding"/>
    <property type="evidence" value="ECO:0007669"/>
    <property type="project" value="InterPro"/>
</dbReference>
<dbReference type="SUPFAM" id="SSF46689">
    <property type="entry name" value="Homeodomain-like"/>
    <property type="match status" value="1"/>
</dbReference>
<dbReference type="InterPro" id="IPR027417">
    <property type="entry name" value="P-loop_NTPase"/>
</dbReference>
<dbReference type="PANTHER" id="PTHR32071">
    <property type="entry name" value="TRANSCRIPTIONAL REGULATORY PROTEIN"/>
    <property type="match status" value="1"/>
</dbReference>
<keyword evidence="3" id="KW-0805">Transcription regulation</keyword>
<dbReference type="Gene3D" id="3.40.50.300">
    <property type="entry name" value="P-loop containing nucleotide triphosphate hydrolases"/>
    <property type="match status" value="1"/>
</dbReference>
<dbReference type="PROSITE" id="PS50045">
    <property type="entry name" value="SIGMA54_INTERACT_4"/>
    <property type="match status" value="1"/>
</dbReference>
<evidence type="ECO:0000256" key="2">
    <source>
        <dbReference type="ARBA" id="ARBA00022840"/>
    </source>
</evidence>
<dbReference type="EMBL" id="BDGJ01000037">
    <property type="protein sequence ID" value="GAW91891.1"/>
    <property type="molecule type" value="Genomic_DNA"/>
</dbReference>
<reference evidence="7" key="1">
    <citation type="journal article" date="2017" name="Appl. Environ. Microbiol.">
        <title>Genomic analysis of Calderihabitans maritimus KKC1, a thermophilic hydrogenogenic carboxydotrophic bacterium isolated from marine sediment.</title>
        <authorList>
            <person name="Omae K."/>
            <person name="Yoneda Y."/>
            <person name="Fukuyama Y."/>
            <person name="Yoshida T."/>
            <person name="Sako Y."/>
        </authorList>
    </citation>
    <scope>NUCLEOTIDE SEQUENCE [LARGE SCALE GENOMIC DNA]</scope>
    <source>
        <strain evidence="7">KKC1</strain>
    </source>
</reference>
<organism evidence="6 7">
    <name type="scientific">Calderihabitans maritimus</name>
    <dbReference type="NCBI Taxonomy" id="1246530"/>
    <lineage>
        <taxon>Bacteria</taxon>
        <taxon>Bacillati</taxon>
        <taxon>Bacillota</taxon>
        <taxon>Clostridia</taxon>
        <taxon>Neomoorellales</taxon>
        <taxon>Calderihabitantaceae</taxon>
        <taxon>Calderihabitans</taxon>
    </lineage>
</organism>
<dbReference type="Pfam" id="PF02954">
    <property type="entry name" value="HTH_8"/>
    <property type="match status" value="1"/>
</dbReference>
<dbReference type="InterPro" id="IPR025943">
    <property type="entry name" value="Sigma_54_int_dom_ATP-bd_2"/>
</dbReference>
<feature type="domain" description="Sigma-54 factor interaction" evidence="5">
    <location>
        <begin position="26"/>
        <end position="256"/>
    </location>
</feature>
<dbReference type="InterPro" id="IPR003593">
    <property type="entry name" value="AAA+_ATPase"/>
</dbReference>
<protein>
    <submittedName>
        <fullName evidence="6">Fis family transcriptional regulator</fullName>
    </submittedName>
</protein>
<dbReference type="Pfam" id="PF25601">
    <property type="entry name" value="AAA_lid_14"/>
    <property type="match status" value="1"/>
</dbReference>
<dbReference type="InterPro" id="IPR009057">
    <property type="entry name" value="Homeodomain-like_sf"/>
</dbReference>
<keyword evidence="1" id="KW-0547">Nucleotide-binding</keyword>
<evidence type="ECO:0000256" key="1">
    <source>
        <dbReference type="ARBA" id="ARBA00022741"/>
    </source>
</evidence>
<keyword evidence="7" id="KW-1185">Reference proteome</keyword>
<dbReference type="Gene3D" id="1.10.8.60">
    <property type="match status" value="1"/>
</dbReference>
<keyword evidence="4" id="KW-0804">Transcription</keyword>
<evidence type="ECO:0000259" key="5">
    <source>
        <dbReference type="PROSITE" id="PS50045"/>
    </source>
</evidence>
<dbReference type="InterPro" id="IPR025662">
    <property type="entry name" value="Sigma_54_int_dom_ATP-bd_1"/>
</dbReference>
<dbReference type="SMART" id="SM00382">
    <property type="entry name" value="AAA"/>
    <property type="match status" value="1"/>
</dbReference>
<dbReference type="SUPFAM" id="SSF52540">
    <property type="entry name" value="P-loop containing nucleoside triphosphate hydrolases"/>
    <property type="match status" value="1"/>
</dbReference>
<dbReference type="Pfam" id="PF00158">
    <property type="entry name" value="Sigma54_activat"/>
    <property type="match status" value="1"/>
</dbReference>
<dbReference type="GO" id="GO:0006355">
    <property type="term" value="P:regulation of DNA-templated transcription"/>
    <property type="evidence" value="ECO:0007669"/>
    <property type="project" value="InterPro"/>
</dbReference>
<comment type="caution">
    <text evidence="6">The sequence shown here is derived from an EMBL/GenBank/DDBJ whole genome shotgun (WGS) entry which is preliminary data.</text>
</comment>
<accession>A0A1Z5HRE1</accession>
<proteinExistence type="predicted"/>
<dbReference type="InterPro" id="IPR002197">
    <property type="entry name" value="HTH_Fis"/>
</dbReference>
<dbReference type="Proteomes" id="UP000197032">
    <property type="component" value="Unassembled WGS sequence"/>
</dbReference>
<dbReference type="PRINTS" id="PR01590">
    <property type="entry name" value="HTHFIS"/>
</dbReference>
<dbReference type="AlphaFoldDB" id="A0A1Z5HRE1"/>
<dbReference type="InterPro" id="IPR002078">
    <property type="entry name" value="Sigma_54_int"/>
</dbReference>
<dbReference type="CDD" id="cd00009">
    <property type="entry name" value="AAA"/>
    <property type="match status" value="1"/>
</dbReference>
<dbReference type="GO" id="GO:0005524">
    <property type="term" value="F:ATP binding"/>
    <property type="evidence" value="ECO:0007669"/>
    <property type="project" value="UniProtKB-KW"/>
</dbReference>
<evidence type="ECO:0000313" key="7">
    <source>
        <dbReference type="Proteomes" id="UP000197032"/>
    </source>
</evidence>
<dbReference type="InterPro" id="IPR058031">
    <property type="entry name" value="AAA_lid_NorR"/>
</dbReference>